<keyword evidence="3" id="KW-1185">Reference proteome</keyword>
<reference evidence="3" key="1">
    <citation type="submission" date="2016-10" db="EMBL/GenBank/DDBJ databases">
        <authorList>
            <person name="Varghese N."/>
            <person name="Submissions S."/>
        </authorList>
    </citation>
    <scope>NUCLEOTIDE SEQUENCE [LARGE SCALE GENOMIC DNA]</scope>
    <source>
        <strain evidence="3">B48,IBRC-M 10115,DSM 25386,CECT 8001</strain>
    </source>
</reference>
<organism evidence="2 3">
    <name type="scientific">Mesobacillus persicus</name>
    <dbReference type="NCBI Taxonomy" id="930146"/>
    <lineage>
        <taxon>Bacteria</taxon>
        <taxon>Bacillati</taxon>
        <taxon>Bacillota</taxon>
        <taxon>Bacilli</taxon>
        <taxon>Bacillales</taxon>
        <taxon>Bacillaceae</taxon>
        <taxon>Mesobacillus</taxon>
    </lineage>
</organism>
<evidence type="ECO:0000313" key="3">
    <source>
        <dbReference type="Proteomes" id="UP000198553"/>
    </source>
</evidence>
<proteinExistence type="predicted"/>
<evidence type="ECO:0000259" key="1">
    <source>
        <dbReference type="Pfam" id="PF04991"/>
    </source>
</evidence>
<dbReference type="PANTHER" id="PTHR43404:SF2">
    <property type="entry name" value="LIPOPOLYSACCHARIDE CHOLINEPHOSPHOTRANSFERASE LICD"/>
    <property type="match status" value="1"/>
</dbReference>
<dbReference type="STRING" id="930146.SAMN05192533_1149"/>
<dbReference type="Pfam" id="PF04991">
    <property type="entry name" value="LicD"/>
    <property type="match status" value="1"/>
</dbReference>
<name>A0A1H8GY01_9BACI</name>
<protein>
    <submittedName>
        <fullName evidence="2">Lipopolysaccharide cholinephosphotransferase</fullName>
    </submittedName>
</protein>
<dbReference type="OrthoDB" id="9786100at2"/>
<dbReference type="GO" id="GO:0009100">
    <property type="term" value="P:glycoprotein metabolic process"/>
    <property type="evidence" value="ECO:0007669"/>
    <property type="project" value="UniProtKB-ARBA"/>
</dbReference>
<sequence length="289" mass="33685">MDKELRKVQLCQLDLALEVKKICDENDISYFLIGGTLLGAIRHAGFIPWDDDLDIGMVRSEYNRFIEVCASKLDKKYYLQTASTDDDFGFAFAKIRINGTQYVEEIAKNNNSHKGIFIDIFPFDNMPNDKNKQQEHRKKIKLFRFLLLSKCRYTSWDKSNKFKQLAISVMGSLTMPISKNYILKEIIKLETKYNDGDAENVINLEGSYNYREYLPKKLAVNTENILFEGYQFSIPGEPEVYLTNLYNNFMELPPIEKRGNRHGIIKIDFGDYEIKNKRLADFSGIEHFD</sequence>
<dbReference type="RefSeq" id="WP_090748658.1">
    <property type="nucleotide sequence ID" value="NZ_FOBW01000014.1"/>
</dbReference>
<accession>A0A1H8GY01</accession>
<dbReference type="PANTHER" id="PTHR43404">
    <property type="entry name" value="LIPOPOLYSACCHARIDE CHOLINEPHOSPHOTRANSFERASE LICD"/>
    <property type="match status" value="1"/>
</dbReference>
<evidence type="ECO:0000313" key="2">
    <source>
        <dbReference type="EMBL" id="SEN48649.1"/>
    </source>
</evidence>
<dbReference type="Proteomes" id="UP000198553">
    <property type="component" value="Unassembled WGS sequence"/>
</dbReference>
<gene>
    <name evidence="2" type="ORF">SAMN05192533_1149</name>
</gene>
<dbReference type="InterPro" id="IPR007074">
    <property type="entry name" value="LicD/FKTN/FKRP_NTP_transf"/>
</dbReference>
<dbReference type="InterPro" id="IPR052942">
    <property type="entry name" value="LPS_cholinephosphotransferase"/>
</dbReference>
<keyword evidence="2" id="KW-0808">Transferase</keyword>
<dbReference type="EMBL" id="FOBW01000014">
    <property type="protein sequence ID" value="SEN48649.1"/>
    <property type="molecule type" value="Genomic_DNA"/>
</dbReference>
<dbReference type="AlphaFoldDB" id="A0A1H8GY01"/>
<dbReference type="GO" id="GO:0016740">
    <property type="term" value="F:transferase activity"/>
    <property type="evidence" value="ECO:0007669"/>
    <property type="project" value="UniProtKB-KW"/>
</dbReference>
<feature type="domain" description="LicD/FKTN/FKRP nucleotidyltransferase" evidence="1">
    <location>
        <begin position="23"/>
        <end position="246"/>
    </location>
</feature>